<dbReference type="Gene3D" id="3.40.50.300">
    <property type="entry name" value="P-loop containing nucleotide triphosphate hydrolases"/>
    <property type="match status" value="1"/>
</dbReference>
<dbReference type="InterPro" id="IPR027417">
    <property type="entry name" value="P-loop_NTPase"/>
</dbReference>
<evidence type="ECO:0000256" key="1">
    <source>
        <dbReference type="ARBA" id="ARBA00010378"/>
    </source>
</evidence>
<dbReference type="InterPro" id="IPR003959">
    <property type="entry name" value="ATPase_AAA_core"/>
</dbReference>
<evidence type="ECO:0000259" key="5">
    <source>
        <dbReference type="SMART" id="SM00382"/>
    </source>
</evidence>
<protein>
    <submittedName>
        <fullName evidence="6">AAA family ATPase</fullName>
    </submittedName>
</protein>
<evidence type="ECO:0000313" key="6">
    <source>
        <dbReference type="EMBL" id="MDC2826905.1"/>
    </source>
</evidence>
<dbReference type="CDD" id="cd00009">
    <property type="entry name" value="AAA"/>
    <property type="match status" value="1"/>
</dbReference>
<dbReference type="PANTHER" id="PTHR43392">
    <property type="entry name" value="AAA-TYPE ATPASE FAMILY PROTEIN / ANKYRIN REPEAT FAMILY PROTEIN"/>
    <property type="match status" value="1"/>
</dbReference>
<dbReference type="EMBL" id="JAQOND010000006">
    <property type="protein sequence ID" value="MDC2826905.1"/>
    <property type="molecule type" value="Genomic_DNA"/>
</dbReference>
<evidence type="ECO:0000313" key="7">
    <source>
        <dbReference type="Proteomes" id="UP001218021"/>
    </source>
</evidence>
<organism evidence="6 7">
    <name type="scientific">Limosilactobacillus mucosae</name>
    <name type="common">Lactobacillus mucosae</name>
    <dbReference type="NCBI Taxonomy" id="97478"/>
    <lineage>
        <taxon>Bacteria</taxon>
        <taxon>Bacillati</taxon>
        <taxon>Bacillota</taxon>
        <taxon>Bacilli</taxon>
        <taxon>Lactobacillales</taxon>
        <taxon>Lactobacillaceae</taxon>
        <taxon>Limosilactobacillus</taxon>
    </lineage>
</organism>
<dbReference type="GO" id="GO:0016887">
    <property type="term" value="F:ATP hydrolysis activity"/>
    <property type="evidence" value="ECO:0007669"/>
    <property type="project" value="InterPro"/>
</dbReference>
<evidence type="ECO:0000256" key="4">
    <source>
        <dbReference type="SAM" id="MobiDB-lite"/>
    </source>
</evidence>
<accession>A0AAJ1HQR1</accession>
<comment type="similarity">
    <text evidence="1">Belongs to the CbxX/CfxQ family.</text>
</comment>
<dbReference type="InterPro" id="IPR003593">
    <property type="entry name" value="AAA+_ATPase"/>
</dbReference>
<gene>
    <name evidence="6" type="ORF">PO158_01170</name>
</gene>
<keyword evidence="2" id="KW-0547">Nucleotide-binding</keyword>
<dbReference type="FunFam" id="3.40.50.300:FF:000216">
    <property type="entry name" value="Type VII secretion ATPase EccA"/>
    <property type="match status" value="1"/>
</dbReference>
<dbReference type="RefSeq" id="WP_272207539.1">
    <property type="nucleotide sequence ID" value="NZ_JAQONC010000007.1"/>
</dbReference>
<dbReference type="Gene3D" id="1.10.8.60">
    <property type="match status" value="1"/>
</dbReference>
<dbReference type="InterPro" id="IPR041627">
    <property type="entry name" value="AAA_lid_6"/>
</dbReference>
<dbReference type="InterPro" id="IPR000641">
    <property type="entry name" value="CbxX/CfxQ"/>
</dbReference>
<dbReference type="AlphaFoldDB" id="A0AAJ1HQR1"/>
<dbReference type="GO" id="GO:0005524">
    <property type="term" value="F:ATP binding"/>
    <property type="evidence" value="ECO:0007669"/>
    <property type="project" value="UniProtKB-KW"/>
</dbReference>
<evidence type="ECO:0000256" key="2">
    <source>
        <dbReference type="ARBA" id="ARBA00022741"/>
    </source>
</evidence>
<comment type="caution">
    <text evidence="6">The sequence shown here is derived from an EMBL/GenBank/DDBJ whole genome shotgun (WGS) entry which is preliminary data.</text>
</comment>
<feature type="domain" description="AAA+ ATPase" evidence="5">
    <location>
        <begin position="357"/>
        <end position="495"/>
    </location>
</feature>
<dbReference type="Pfam" id="PF00004">
    <property type="entry name" value="AAA"/>
    <property type="match status" value="1"/>
</dbReference>
<dbReference type="PANTHER" id="PTHR43392:SF2">
    <property type="entry name" value="AAA-TYPE ATPASE FAMILY PROTEIN _ ANKYRIN REPEAT FAMILY PROTEIN"/>
    <property type="match status" value="1"/>
</dbReference>
<dbReference type="PRINTS" id="PR00819">
    <property type="entry name" value="CBXCFQXSUPER"/>
</dbReference>
<keyword evidence="3" id="KW-0067">ATP-binding</keyword>
<reference evidence="6" key="1">
    <citation type="submission" date="2023-01" db="EMBL/GenBank/DDBJ databases">
        <title>Genome analysis of 13 Lactobacillus isolated from gut of wild boar.</title>
        <authorList>
            <person name="Papp P."/>
            <person name="Libisch B."/>
            <person name="Nagy T."/>
            <person name="Olasz F."/>
        </authorList>
    </citation>
    <scope>NUCLEOTIDE SEQUENCE</scope>
    <source>
        <strain evidence="6">F108</strain>
    </source>
</reference>
<dbReference type="SUPFAM" id="SSF52540">
    <property type="entry name" value="P-loop containing nucleoside triphosphate hydrolases"/>
    <property type="match status" value="1"/>
</dbReference>
<dbReference type="InterPro" id="IPR050773">
    <property type="entry name" value="CbxX/CfxQ_RuBisCO_ESX"/>
</dbReference>
<feature type="region of interest" description="Disordered" evidence="4">
    <location>
        <begin position="273"/>
        <end position="309"/>
    </location>
</feature>
<proteinExistence type="inferred from homology"/>
<dbReference type="Proteomes" id="UP001218021">
    <property type="component" value="Unassembled WGS sequence"/>
</dbReference>
<name>A0AAJ1HQR1_LIMMU</name>
<sequence>MSGIYPLGEYKEKYIELLDDYEFDPSDIVAMGNLIGFLSDYIYSPVEYLFLNEELNQILVNKRLLLGKLTEVLLDSNHDDISTLINLQLAQALFFRGDWQTSSTIYHGILEWELGRAEMGDADFEDIDFNDLVLRLIHNICTICHLSGNADGADRIKRSAQGVFNINWNFYQRFMQNHPEYEEITSKQLYLLHNDSSSLYLVDGPSASDYGDLLEAMEFDLQDNPGSVENLKLADEPCLLTVSDDQQSIFAGSLDGNGAGSFIAWLDNPMAESAESTDDSMDSIESSTMSDEKQVADDNSSMESVAAEEDDATLEELLAQLNDLVGLDSVKKDVNSLINLLKVRKIREQRGIKQPAMSLHLVFYGNPGTGKTTVARLLAKIYHKMGILSKGQLVEVDRSGLVGGYVGQTAIKTKNVIEQALGGILFIDEAYTLASGSGSDFGQEAIDTLLKAMEDHRDDFIVIVAGYPNQMATFLASNPGLKSRFNKYLEFEDYEPAELLEMLDKMCAQYGVELTDEARDYAMNLFQTTCANRPDDFANGRAVRNFFEDALTAQANRLAAENDFDEGLSIIKVVDLANAELA</sequence>
<dbReference type="Pfam" id="PF17866">
    <property type="entry name" value="AAA_lid_6"/>
    <property type="match status" value="1"/>
</dbReference>
<dbReference type="SMART" id="SM00382">
    <property type="entry name" value="AAA"/>
    <property type="match status" value="1"/>
</dbReference>
<evidence type="ECO:0000256" key="3">
    <source>
        <dbReference type="ARBA" id="ARBA00022840"/>
    </source>
</evidence>